<feature type="domain" description="HTH lacI-type" evidence="4">
    <location>
        <begin position="5"/>
        <end position="75"/>
    </location>
</feature>
<dbReference type="InterPro" id="IPR028082">
    <property type="entry name" value="Peripla_BP_I"/>
</dbReference>
<gene>
    <name evidence="5" type="ORF">KR50_21230</name>
</gene>
<dbReference type="Gene3D" id="3.40.50.2300">
    <property type="match status" value="2"/>
</dbReference>
<evidence type="ECO:0000256" key="1">
    <source>
        <dbReference type="ARBA" id="ARBA00023015"/>
    </source>
</evidence>
<dbReference type="SUPFAM" id="SSF47413">
    <property type="entry name" value="lambda repressor-like DNA-binding domains"/>
    <property type="match status" value="1"/>
</dbReference>
<comment type="caution">
    <text evidence="5">The sequence shown here is derived from an EMBL/GenBank/DDBJ whole genome shotgun (WGS) entry which is preliminary data.</text>
</comment>
<evidence type="ECO:0000313" key="6">
    <source>
        <dbReference type="Proteomes" id="UP000031972"/>
    </source>
</evidence>
<dbReference type="InterPro" id="IPR010982">
    <property type="entry name" value="Lambda_DNA-bd_dom_sf"/>
</dbReference>
<dbReference type="RefSeq" id="WP_041057876.1">
    <property type="nucleotide sequence ID" value="NZ_JXRR01000014.1"/>
</dbReference>
<dbReference type="GO" id="GO:0003700">
    <property type="term" value="F:DNA-binding transcription factor activity"/>
    <property type="evidence" value="ECO:0007669"/>
    <property type="project" value="TreeGrafter"/>
</dbReference>
<reference evidence="5 6" key="1">
    <citation type="submission" date="2015-01" db="EMBL/GenBank/DDBJ databases">
        <title>Jeotgalibacillus campisalis genome sequencing.</title>
        <authorList>
            <person name="Goh K.M."/>
            <person name="Chan K.-G."/>
            <person name="Yaakop A.S."/>
            <person name="Ee R."/>
            <person name="Gan H.M."/>
            <person name="Chan C.S."/>
        </authorList>
    </citation>
    <scope>NUCLEOTIDE SEQUENCE [LARGE SCALE GENOMIC DNA]</scope>
    <source>
        <strain evidence="5 6">SF-57</strain>
    </source>
</reference>
<sequence>MKNEKVTLQTLANELGVSKVAISKALNGKSGVSETLRQNALQLAQKLGYPLSMSIPVPEELEEKIITIIIHEQHFGKEGFFYPNLYRELTHKLNLTDQYQNKLHLVNSEMINSGTLPFNLQNSDGCFIIGELPVSYVQMIQKKIPATILIDFSLPSLSIDSIQTENYRASYQLTSWLIEQNHRKLIFVTDSNETRSMKDRFFGFLSSLDQADLLPSSIDNVKLNWEQDVDLSDLPDAFVCSNDRTAMILTNHLLKHTIAVPDQVTVVGFEDTAYSTMLDPAITTMQVDLSEMAKEAMKLLEDRFKQPDLLPQTRLLFPHLLERQSHAGKAR</sequence>
<dbReference type="GO" id="GO:0000976">
    <property type="term" value="F:transcription cis-regulatory region binding"/>
    <property type="evidence" value="ECO:0007669"/>
    <property type="project" value="TreeGrafter"/>
</dbReference>
<evidence type="ECO:0000256" key="3">
    <source>
        <dbReference type="ARBA" id="ARBA00023163"/>
    </source>
</evidence>
<evidence type="ECO:0000313" key="5">
    <source>
        <dbReference type="EMBL" id="KIL47956.1"/>
    </source>
</evidence>
<dbReference type="SUPFAM" id="SSF53822">
    <property type="entry name" value="Periplasmic binding protein-like I"/>
    <property type="match status" value="1"/>
</dbReference>
<dbReference type="SMART" id="SM00354">
    <property type="entry name" value="HTH_LACI"/>
    <property type="match status" value="1"/>
</dbReference>
<dbReference type="InterPro" id="IPR000843">
    <property type="entry name" value="HTH_LacI"/>
</dbReference>
<dbReference type="Pfam" id="PF13377">
    <property type="entry name" value="Peripla_BP_3"/>
    <property type="match status" value="1"/>
</dbReference>
<dbReference type="PATRIC" id="fig|220754.4.peg.2139"/>
<dbReference type="Gene3D" id="1.10.260.40">
    <property type="entry name" value="lambda repressor-like DNA-binding domains"/>
    <property type="match status" value="1"/>
</dbReference>
<dbReference type="OrthoDB" id="2026446at2"/>
<protein>
    <recommendedName>
        <fullName evidence="4">HTH lacI-type domain-containing protein</fullName>
    </recommendedName>
</protein>
<dbReference type="CDD" id="cd01392">
    <property type="entry name" value="HTH_LacI"/>
    <property type="match status" value="1"/>
</dbReference>
<dbReference type="PANTHER" id="PTHR30146:SF109">
    <property type="entry name" value="HTH-TYPE TRANSCRIPTIONAL REGULATOR GALS"/>
    <property type="match status" value="1"/>
</dbReference>
<dbReference type="AlphaFoldDB" id="A0A0C2VU53"/>
<keyword evidence="1" id="KW-0805">Transcription regulation</keyword>
<dbReference type="InterPro" id="IPR046335">
    <property type="entry name" value="LacI/GalR-like_sensor"/>
</dbReference>
<evidence type="ECO:0000259" key="4">
    <source>
        <dbReference type="SMART" id="SM00354"/>
    </source>
</evidence>
<organism evidence="5 6">
    <name type="scientific">Jeotgalibacillus campisalis</name>
    <dbReference type="NCBI Taxonomy" id="220754"/>
    <lineage>
        <taxon>Bacteria</taxon>
        <taxon>Bacillati</taxon>
        <taxon>Bacillota</taxon>
        <taxon>Bacilli</taxon>
        <taxon>Bacillales</taxon>
        <taxon>Caryophanaceae</taxon>
        <taxon>Jeotgalibacillus</taxon>
    </lineage>
</organism>
<dbReference type="EMBL" id="JXRR01000014">
    <property type="protein sequence ID" value="KIL47956.1"/>
    <property type="molecule type" value="Genomic_DNA"/>
</dbReference>
<keyword evidence="6" id="KW-1185">Reference proteome</keyword>
<dbReference type="Proteomes" id="UP000031972">
    <property type="component" value="Unassembled WGS sequence"/>
</dbReference>
<name>A0A0C2VU53_9BACL</name>
<accession>A0A0C2VU53</accession>
<proteinExistence type="predicted"/>
<keyword evidence="3" id="KW-0804">Transcription</keyword>
<evidence type="ECO:0000256" key="2">
    <source>
        <dbReference type="ARBA" id="ARBA00023125"/>
    </source>
</evidence>
<dbReference type="PANTHER" id="PTHR30146">
    <property type="entry name" value="LACI-RELATED TRANSCRIPTIONAL REPRESSOR"/>
    <property type="match status" value="1"/>
</dbReference>
<keyword evidence="2" id="KW-0238">DNA-binding</keyword>